<dbReference type="AlphaFoldDB" id="A0A177PIH7"/>
<gene>
    <name evidence="1" type="ORF">A1355_16620</name>
</gene>
<organism evidence="1 2">
    <name type="scientific">Methylomonas koyamae</name>
    <dbReference type="NCBI Taxonomy" id="702114"/>
    <lineage>
        <taxon>Bacteria</taxon>
        <taxon>Pseudomonadati</taxon>
        <taxon>Pseudomonadota</taxon>
        <taxon>Gammaproteobacteria</taxon>
        <taxon>Methylococcales</taxon>
        <taxon>Methylococcaceae</taxon>
        <taxon>Methylomonas</taxon>
    </lineage>
</organism>
<name>A0A177PIH7_9GAMM</name>
<dbReference type="Proteomes" id="UP000077628">
    <property type="component" value="Unassembled WGS sequence"/>
</dbReference>
<reference evidence="2" key="1">
    <citation type="submission" date="2016-03" db="EMBL/GenBank/DDBJ databases">
        <authorList>
            <person name="Heylen K."/>
            <person name="De Vos P."/>
            <person name="Vekeman B."/>
        </authorList>
    </citation>
    <scope>NUCLEOTIDE SEQUENCE [LARGE SCALE GENOMIC DNA]</scope>
    <source>
        <strain evidence="2">R-45383</strain>
    </source>
</reference>
<evidence type="ECO:0000313" key="1">
    <source>
        <dbReference type="EMBL" id="OAI29199.1"/>
    </source>
</evidence>
<keyword evidence="2" id="KW-1185">Reference proteome</keyword>
<comment type="caution">
    <text evidence="1">The sequence shown here is derived from an EMBL/GenBank/DDBJ whole genome shotgun (WGS) entry which is preliminary data.</text>
</comment>
<dbReference type="EMBL" id="LUUK01000002">
    <property type="protein sequence ID" value="OAI29199.1"/>
    <property type="molecule type" value="Genomic_DNA"/>
</dbReference>
<proteinExistence type="predicted"/>
<accession>A0A177PIH7</accession>
<sequence length="267" mass="30480">MNIAVESELYTRFDEDGQKDTAIEEWFAKEIDGPSTRIIEHFLDPDNTRRRPFRGDPAKAKTTRELGFRVNDYFEEIVLPQEIRTLTARYLAALLVRHPQYLGKLQRFHAQADSDTRLVRERALANMLTIYETYTNAISRAELMITKRVGTNEYIYADGGLSIQEPWLTESGIPFDIHAPLTPDIAIQVFPIPHIDTLHRALVGESTNQGVSRQNRIMLGIARRFVFTRQAPPTGFIAANFGKPAPKNIGRHMVNGRVQVTYDPTRE</sequence>
<protein>
    <submittedName>
        <fullName evidence="1">Uncharacterized protein</fullName>
    </submittedName>
</protein>
<evidence type="ECO:0000313" key="2">
    <source>
        <dbReference type="Proteomes" id="UP000077628"/>
    </source>
</evidence>